<evidence type="ECO:0000256" key="1">
    <source>
        <dbReference type="SAM" id="Phobius"/>
    </source>
</evidence>
<accession>A0A0F9A669</accession>
<feature type="non-terminal residue" evidence="2">
    <location>
        <position position="1"/>
    </location>
</feature>
<name>A0A0F9A669_9ZZZZ</name>
<keyword evidence="1" id="KW-0812">Transmembrane</keyword>
<proteinExistence type="predicted"/>
<sequence>FSATDFIIGNIFGIPFIFLLIMFIVIKQETRKGDEK</sequence>
<feature type="transmembrane region" description="Helical" evidence="1">
    <location>
        <begin position="6"/>
        <end position="26"/>
    </location>
</feature>
<protein>
    <submittedName>
        <fullName evidence="2">Uncharacterized protein</fullName>
    </submittedName>
</protein>
<organism evidence="2">
    <name type="scientific">marine sediment metagenome</name>
    <dbReference type="NCBI Taxonomy" id="412755"/>
    <lineage>
        <taxon>unclassified sequences</taxon>
        <taxon>metagenomes</taxon>
        <taxon>ecological metagenomes</taxon>
    </lineage>
</organism>
<comment type="caution">
    <text evidence="2">The sequence shown here is derived from an EMBL/GenBank/DDBJ whole genome shotgun (WGS) entry which is preliminary data.</text>
</comment>
<dbReference type="AlphaFoldDB" id="A0A0F9A669"/>
<keyword evidence="1" id="KW-1133">Transmembrane helix</keyword>
<keyword evidence="1" id="KW-0472">Membrane</keyword>
<gene>
    <name evidence="2" type="ORF">LCGC14_2690450</name>
</gene>
<reference evidence="2" key="1">
    <citation type="journal article" date="2015" name="Nature">
        <title>Complex archaea that bridge the gap between prokaryotes and eukaryotes.</title>
        <authorList>
            <person name="Spang A."/>
            <person name="Saw J.H."/>
            <person name="Jorgensen S.L."/>
            <person name="Zaremba-Niedzwiedzka K."/>
            <person name="Martijn J."/>
            <person name="Lind A.E."/>
            <person name="van Eijk R."/>
            <person name="Schleper C."/>
            <person name="Guy L."/>
            <person name="Ettema T.J."/>
        </authorList>
    </citation>
    <scope>NUCLEOTIDE SEQUENCE</scope>
</reference>
<dbReference type="EMBL" id="LAZR01047671">
    <property type="protein sequence ID" value="KKK93685.1"/>
    <property type="molecule type" value="Genomic_DNA"/>
</dbReference>
<evidence type="ECO:0000313" key="2">
    <source>
        <dbReference type="EMBL" id="KKK93685.1"/>
    </source>
</evidence>